<organism evidence="3 4">
    <name type="scientific">Periconia macrospinosa</name>
    <dbReference type="NCBI Taxonomy" id="97972"/>
    <lineage>
        <taxon>Eukaryota</taxon>
        <taxon>Fungi</taxon>
        <taxon>Dikarya</taxon>
        <taxon>Ascomycota</taxon>
        <taxon>Pezizomycotina</taxon>
        <taxon>Dothideomycetes</taxon>
        <taxon>Pleosporomycetidae</taxon>
        <taxon>Pleosporales</taxon>
        <taxon>Massarineae</taxon>
        <taxon>Periconiaceae</taxon>
        <taxon>Periconia</taxon>
    </lineage>
</organism>
<evidence type="ECO:0000313" key="3">
    <source>
        <dbReference type="EMBL" id="PVI01700.1"/>
    </source>
</evidence>
<dbReference type="EMBL" id="KZ805354">
    <property type="protein sequence ID" value="PVI01700.1"/>
    <property type="molecule type" value="Genomic_DNA"/>
</dbReference>
<name>A0A2V1DXW5_9PLEO</name>
<keyword evidence="4" id="KW-1185">Reference proteome</keyword>
<keyword evidence="2" id="KW-0732">Signal</keyword>
<dbReference type="AlphaFoldDB" id="A0A2V1DXW5"/>
<feature type="chain" id="PRO_5016009649" evidence="2">
    <location>
        <begin position="25"/>
        <end position="294"/>
    </location>
</feature>
<protein>
    <submittedName>
        <fullName evidence="3">Uncharacterized protein</fullName>
    </submittedName>
</protein>
<feature type="region of interest" description="Disordered" evidence="1">
    <location>
        <begin position="208"/>
        <end position="294"/>
    </location>
</feature>
<evidence type="ECO:0000313" key="4">
    <source>
        <dbReference type="Proteomes" id="UP000244855"/>
    </source>
</evidence>
<sequence length="294" mass="30991">MKASFTSIATTLLGLGSVLTGVTAVPTTNKQLSARATVPDIKAAPYSYEVTERPGLGGKATFSVNRKGSNVAFLNVISVDTKANMVKVEDANNDKDPRENRIPLRDIAMYLYASKAPQKDPKTLKKISFAPVVEKKSTNPTIKACQKKLGKTSFKVTPSSTGKEKEVFNDLAKTVFGRSVAHYKSDYGLNVGAIEIVGGSENFNMDFHMQTGPVAGPAPTSSSAPASSSSAAPASSKSKPPVPPKPTKTKSAEPSKSKPPVPPKPTKTKAAEPSKSKPPVPAKPTKKPKKGSKN</sequence>
<dbReference type="STRING" id="97972.A0A2V1DXW5"/>
<feature type="signal peptide" evidence="2">
    <location>
        <begin position="1"/>
        <end position="24"/>
    </location>
</feature>
<accession>A0A2V1DXW5</accession>
<feature type="compositionally biased region" description="Basic residues" evidence="1">
    <location>
        <begin position="284"/>
        <end position="294"/>
    </location>
</feature>
<feature type="compositionally biased region" description="Low complexity" evidence="1">
    <location>
        <begin position="212"/>
        <end position="239"/>
    </location>
</feature>
<evidence type="ECO:0000256" key="1">
    <source>
        <dbReference type="SAM" id="MobiDB-lite"/>
    </source>
</evidence>
<evidence type="ECO:0000256" key="2">
    <source>
        <dbReference type="SAM" id="SignalP"/>
    </source>
</evidence>
<proteinExistence type="predicted"/>
<reference evidence="3 4" key="1">
    <citation type="journal article" date="2018" name="Sci. Rep.">
        <title>Comparative genomics provides insights into the lifestyle and reveals functional heterogeneity of dark septate endophytic fungi.</title>
        <authorList>
            <person name="Knapp D.G."/>
            <person name="Nemeth J.B."/>
            <person name="Barry K."/>
            <person name="Hainaut M."/>
            <person name="Henrissat B."/>
            <person name="Johnson J."/>
            <person name="Kuo A."/>
            <person name="Lim J.H.P."/>
            <person name="Lipzen A."/>
            <person name="Nolan M."/>
            <person name="Ohm R.A."/>
            <person name="Tamas L."/>
            <person name="Grigoriev I.V."/>
            <person name="Spatafora J.W."/>
            <person name="Nagy L.G."/>
            <person name="Kovacs G.M."/>
        </authorList>
    </citation>
    <scope>NUCLEOTIDE SEQUENCE [LARGE SCALE GENOMIC DNA]</scope>
    <source>
        <strain evidence="3 4">DSE2036</strain>
    </source>
</reference>
<dbReference type="OrthoDB" id="5419105at2759"/>
<dbReference type="Proteomes" id="UP000244855">
    <property type="component" value="Unassembled WGS sequence"/>
</dbReference>
<gene>
    <name evidence="3" type="ORF">DM02DRAFT_613508</name>
</gene>